<dbReference type="EMBL" id="BKCP01009159">
    <property type="protein sequence ID" value="GER50185.1"/>
    <property type="molecule type" value="Genomic_DNA"/>
</dbReference>
<name>A0A5A7QXS5_STRAF</name>
<evidence type="ECO:0000313" key="1">
    <source>
        <dbReference type="EMBL" id="GER50185.1"/>
    </source>
</evidence>
<sequence>MKMLQPIMPRVSFVITDKLYERRDGLGFRDRSERLRESGREERRSPVQGSAPKECLWVRGTTCLAAWFPFWRTARILWSSGVPSQAFEYQAFSWPHSLPDPCKDLVENYSWV</sequence>
<evidence type="ECO:0000313" key="2">
    <source>
        <dbReference type="Proteomes" id="UP000325081"/>
    </source>
</evidence>
<dbReference type="AlphaFoldDB" id="A0A5A7QXS5"/>
<accession>A0A5A7QXS5</accession>
<protein>
    <submittedName>
        <fullName evidence="1">Uncharacterized protein</fullName>
    </submittedName>
</protein>
<dbReference type="Proteomes" id="UP000325081">
    <property type="component" value="Unassembled WGS sequence"/>
</dbReference>
<organism evidence="1 2">
    <name type="scientific">Striga asiatica</name>
    <name type="common">Asiatic witchweed</name>
    <name type="synonym">Buchnera asiatica</name>
    <dbReference type="NCBI Taxonomy" id="4170"/>
    <lineage>
        <taxon>Eukaryota</taxon>
        <taxon>Viridiplantae</taxon>
        <taxon>Streptophyta</taxon>
        <taxon>Embryophyta</taxon>
        <taxon>Tracheophyta</taxon>
        <taxon>Spermatophyta</taxon>
        <taxon>Magnoliopsida</taxon>
        <taxon>eudicotyledons</taxon>
        <taxon>Gunneridae</taxon>
        <taxon>Pentapetalae</taxon>
        <taxon>asterids</taxon>
        <taxon>lamiids</taxon>
        <taxon>Lamiales</taxon>
        <taxon>Orobanchaceae</taxon>
        <taxon>Buchnereae</taxon>
        <taxon>Striga</taxon>
    </lineage>
</organism>
<reference evidence="2" key="1">
    <citation type="journal article" date="2019" name="Curr. Biol.">
        <title>Genome Sequence of Striga asiatica Provides Insight into the Evolution of Plant Parasitism.</title>
        <authorList>
            <person name="Yoshida S."/>
            <person name="Kim S."/>
            <person name="Wafula E.K."/>
            <person name="Tanskanen J."/>
            <person name="Kim Y.M."/>
            <person name="Honaas L."/>
            <person name="Yang Z."/>
            <person name="Spallek T."/>
            <person name="Conn C.E."/>
            <person name="Ichihashi Y."/>
            <person name="Cheong K."/>
            <person name="Cui S."/>
            <person name="Der J.P."/>
            <person name="Gundlach H."/>
            <person name="Jiao Y."/>
            <person name="Hori C."/>
            <person name="Ishida J.K."/>
            <person name="Kasahara H."/>
            <person name="Kiba T."/>
            <person name="Kim M.S."/>
            <person name="Koo N."/>
            <person name="Laohavisit A."/>
            <person name="Lee Y.H."/>
            <person name="Lumba S."/>
            <person name="McCourt P."/>
            <person name="Mortimer J.C."/>
            <person name="Mutuku J.M."/>
            <person name="Nomura T."/>
            <person name="Sasaki-Sekimoto Y."/>
            <person name="Seto Y."/>
            <person name="Wang Y."/>
            <person name="Wakatake T."/>
            <person name="Sakakibara H."/>
            <person name="Demura T."/>
            <person name="Yamaguchi S."/>
            <person name="Yoneyama K."/>
            <person name="Manabe R.I."/>
            <person name="Nelson D.C."/>
            <person name="Schulman A.H."/>
            <person name="Timko M.P."/>
            <person name="dePamphilis C.W."/>
            <person name="Choi D."/>
            <person name="Shirasu K."/>
        </authorList>
    </citation>
    <scope>NUCLEOTIDE SEQUENCE [LARGE SCALE GENOMIC DNA]</scope>
    <source>
        <strain evidence="2">cv. UVA1</strain>
    </source>
</reference>
<keyword evidence="2" id="KW-1185">Reference proteome</keyword>
<comment type="caution">
    <text evidence="1">The sequence shown here is derived from an EMBL/GenBank/DDBJ whole genome shotgun (WGS) entry which is preliminary data.</text>
</comment>
<gene>
    <name evidence="1" type="ORF">STAS_27485</name>
</gene>
<proteinExistence type="predicted"/>